<protein>
    <submittedName>
        <fullName evidence="5">Amino acid ABC transporter substrate-binding protein</fullName>
    </submittedName>
</protein>
<dbReference type="RefSeq" id="WP_142888150.1">
    <property type="nucleotide sequence ID" value="NZ_VIKR01000001.1"/>
</dbReference>
<dbReference type="InterPro" id="IPR001638">
    <property type="entry name" value="Solute-binding_3/MltF_N"/>
</dbReference>
<comment type="similarity">
    <text evidence="1">Belongs to the bacterial solute-binding protein 3 family.</text>
</comment>
<organism evidence="5 6">
    <name type="scientific">Aliikangiella marina</name>
    <dbReference type="NCBI Taxonomy" id="1712262"/>
    <lineage>
        <taxon>Bacteria</taxon>
        <taxon>Pseudomonadati</taxon>
        <taxon>Pseudomonadota</taxon>
        <taxon>Gammaproteobacteria</taxon>
        <taxon>Oceanospirillales</taxon>
        <taxon>Pleioneaceae</taxon>
        <taxon>Aliikangiella</taxon>
    </lineage>
</organism>
<evidence type="ECO:0000256" key="2">
    <source>
        <dbReference type="ARBA" id="ARBA00022729"/>
    </source>
</evidence>
<feature type="chain" id="PRO_5021820721" evidence="3">
    <location>
        <begin position="23"/>
        <end position="275"/>
    </location>
</feature>
<name>A0A545THT0_9GAMM</name>
<evidence type="ECO:0000259" key="4">
    <source>
        <dbReference type="Pfam" id="PF00497"/>
    </source>
</evidence>
<feature type="signal peptide" evidence="3">
    <location>
        <begin position="1"/>
        <end position="22"/>
    </location>
</feature>
<keyword evidence="2 3" id="KW-0732">Signal</keyword>
<dbReference type="Pfam" id="PF00497">
    <property type="entry name" value="SBP_bac_3"/>
    <property type="match status" value="1"/>
</dbReference>
<dbReference type="SUPFAM" id="SSF53850">
    <property type="entry name" value="Periplasmic binding protein-like II"/>
    <property type="match status" value="1"/>
</dbReference>
<gene>
    <name evidence="5" type="ORF">FLL45_02205</name>
</gene>
<dbReference type="EMBL" id="VIKR01000001">
    <property type="protein sequence ID" value="TQV76790.1"/>
    <property type="molecule type" value="Genomic_DNA"/>
</dbReference>
<dbReference type="AlphaFoldDB" id="A0A545THT0"/>
<feature type="domain" description="Solute-binding protein family 3/N-terminal" evidence="4">
    <location>
        <begin position="49"/>
        <end position="121"/>
    </location>
</feature>
<dbReference type="OrthoDB" id="8587856at2"/>
<proteinExistence type="inferred from homology"/>
<dbReference type="Proteomes" id="UP000317839">
    <property type="component" value="Unassembled WGS sequence"/>
</dbReference>
<evidence type="ECO:0000256" key="1">
    <source>
        <dbReference type="ARBA" id="ARBA00010333"/>
    </source>
</evidence>
<accession>A0A545THT0</accession>
<evidence type="ECO:0000313" key="5">
    <source>
        <dbReference type="EMBL" id="TQV76790.1"/>
    </source>
</evidence>
<keyword evidence="6" id="KW-1185">Reference proteome</keyword>
<evidence type="ECO:0000313" key="6">
    <source>
        <dbReference type="Proteomes" id="UP000317839"/>
    </source>
</evidence>
<sequence>MNTAIRIVTCLFFLILSTSASSSDVNSQNAKVITIVDGGDLIGYPPYYYYPKSTLGTKEQAPKGFIVDKIRTAAEDAGLEVNWVSVPFKRAIMMMQKGEVDAMFPVIQTQDRKAYMYFKDLELAKECNHLVTLKSRGLKANATSYEIREDDVIGITDAYSYGKYFDDLINSGKVKTIKVSEDRQLTRLLLSKRIDMAIGNQLTMSWHLEQFGAVKNVVFSEKSLSCSPLHLAFSRHKAGFKTISKILADSFKKLDTHKSKVSGVSSKHYRLIHDE</sequence>
<reference evidence="5 6" key="1">
    <citation type="submission" date="2019-06" db="EMBL/GenBank/DDBJ databases">
        <title>Draft genome of Aliikangiella marina GYP-15.</title>
        <authorList>
            <person name="Wang G."/>
        </authorList>
    </citation>
    <scope>NUCLEOTIDE SEQUENCE [LARGE SCALE GENOMIC DNA]</scope>
    <source>
        <strain evidence="5 6">GYP-15</strain>
    </source>
</reference>
<dbReference type="PANTHER" id="PTHR35936">
    <property type="entry name" value="MEMBRANE-BOUND LYTIC MUREIN TRANSGLYCOSYLASE F"/>
    <property type="match status" value="1"/>
</dbReference>
<comment type="caution">
    <text evidence="5">The sequence shown here is derived from an EMBL/GenBank/DDBJ whole genome shotgun (WGS) entry which is preliminary data.</text>
</comment>
<dbReference type="Gene3D" id="3.40.190.10">
    <property type="entry name" value="Periplasmic binding protein-like II"/>
    <property type="match status" value="2"/>
</dbReference>
<dbReference type="PANTHER" id="PTHR35936:SF35">
    <property type="entry name" value="L-CYSTINE-BINDING PROTEIN TCYJ"/>
    <property type="match status" value="1"/>
</dbReference>
<evidence type="ECO:0000256" key="3">
    <source>
        <dbReference type="SAM" id="SignalP"/>
    </source>
</evidence>